<dbReference type="OrthoDB" id="338339at2157"/>
<dbReference type="AlphaFoldDB" id="A0A8J8P893"/>
<evidence type="ECO:0000313" key="3">
    <source>
        <dbReference type="Proteomes" id="UP000705823"/>
    </source>
</evidence>
<evidence type="ECO:0000256" key="1">
    <source>
        <dbReference type="SAM" id="MobiDB-lite"/>
    </source>
</evidence>
<accession>A0A8J8P893</accession>
<keyword evidence="3" id="KW-1185">Reference proteome</keyword>
<dbReference type="EMBL" id="RKLU01000002">
    <property type="protein sequence ID" value="TQQ82700.1"/>
    <property type="molecule type" value="Genomic_DNA"/>
</dbReference>
<dbReference type="RefSeq" id="WP_142978965.1">
    <property type="nucleotide sequence ID" value="NZ_RKLU01000002.1"/>
</dbReference>
<gene>
    <name evidence="2" type="ORF">EGH24_04425</name>
</gene>
<name>A0A8J8P893_9EURY</name>
<reference evidence="2" key="1">
    <citation type="submission" date="2019-02" db="EMBL/GenBank/DDBJ databases">
        <title>Halonotius sp. a new haloarchaeum isolated from saline soil.</title>
        <authorList>
            <person name="Duran-Viseras A."/>
            <person name="Sanchez-Porro C."/>
            <person name="Ventosa A."/>
        </authorList>
    </citation>
    <scope>NUCLEOTIDE SEQUENCE</scope>
    <source>
        <strain evidence="2">F15B</strain>
    </source>
</reference>
<protein>
    <submittedName>
        <fullName evidence="2">Uncharacterized protein</fullName>
    </submittedName>
</protein>
<dbReference type="Proteomes" id="UP000705823">
    <property type="component" value="Unassembled WGS sequence"/>
</dbReference>
<sequence>MQSSTAQDAVSAESAEPHSFSSKEQPKKVLTTVETERYGVRWKGKYGTWIEPDIVDAVDPYIYVHGPYCPHDGHGLRVGTVTKQVVRTDTAWICDACDRTYSYPEEGLSDESRIEYEMKQQLKKQRAQAQATD</sequence>
<feature type="region of interest" description="Disordered" evidence="1">
    <location>
        <begin position="1"/>
        <end position="28"/>
    </location>
</feature>
<evidence type="ECO:0000313" key="2">
    <source>
        <dbReference type="EMBL" id="TQQ82700.1"/>
    </source>
</evidence>
<organism evidence="2 3">
    <name type="scientific">Halonotius terrestris</name>
    <dbReference type="NCBI Taxonomy" id="2487750"/>
    <lineage>
        <taxon>Archaea</taxon>
        <taxon>Methanobacteriati</taxon>
        <taxon>Methanobacteriota</taxon>
        <taxon>Stenosarchaea group</taxon>
        <taxon>Halobacteria</taxon>
        <taxon>Halobacteriales</taxon>
        <taxon>Haloferacaceae</taxon>
        <taxon>Halonotius</taxon>
    </lineage>
</organism>
<comment type="caution">
    <text evidence="2">The sequence shown here is derived from an EMBL/GenBank/DDBJ whole genome shotgun (WGS) entry which is preliminary data.</text>
</comment>
<proteinExistence type="predicted"/>